<name>A0A8E2AV50_9APHY</name>
<dbReference type="OrthoDB" id="2815314at2759"/>
<reference evidence="1 2" key="1">
    <citation type="submission" date="2016-07" db="EMBL/GenBank/DDBJ databases">
        <title>Draft genome of the white-rot fungus Obba rivulosa 3A-2.</title>
        <authorList>
            <consortium name="DOE Joint Genome Institute"/>
            <person name="Miettinen O."/>
            <person name="Riley R."/>
            <person name="Acob R."/>
            <person name="Barry K."/>
            <person name="Cullen D."/>
            <person name="De Vries R."/>
            <person name="Hainaut M."/>
            <person name="Hatakka A."/>
            <person name="Henrissat B."/>
            <person name="Hilden K."/>
            <person name="Kuo R."/>
            <person name="Labutti K."/>
            <person name="Lipzen A."/>
            <person name="Makela M.R."/>
            <person name="Sandor L."/>
            <person name="Spatafora J.W."/>
            <person name="Grigoriev I.V."/>
            <person name="Hibbett D.S."/>
        </authorList>
    </citation>
    <scope>NUCLEOTIDE SEQUENCE [LARGE SCALE GENOMIC DNA]</scope>
    <source>
        <strain evidence="1 2">3A-2</strain>
    </source>
</reference>
<dbReference type="Proteomes" id="UP000250043">
    <property type="component" value="Unassembled WGS sequence"/>
</dbReference>
<keyword evidence="2" id="KW-1185">Reference proteome</keyword>
<gene>
    <name evidence="1" type="ORF">OBBRIDRAFT_890829</name>
</gene>
<accession>A0A8E2AV50</accession>
<evidence type="ECO:0000313" key="1">
    <source>
        <dbReference type="EMBL" id="OCH85935.1"/>
    </source>
</evidence>
<protein>
    <recommendedName>
        <fullName evidence="3">F-box domain-containing protein</fullName>
    </recommendedName>
</protein>
<evidence type="ECO:0008006" key="3">
    <source>
        <dbReference type="Google" id="ProtNLM"/>
    </source>
</evidence>
<dbReference type="EMBL" id="KV722554">
    <property type="protein sequence ID" value="OCH85935.1"/>
    <property type="molecule type" value="Genomic_DNA"/>
</dbReference>
<proteinExistence type="predicted"/>
<organism evidence="1 2">
    <name type="scientific">Obba rivulosa</name>
    <dbReference type="NCBI Taxonomy" id="1052685"/>
    <lineage>
        <taxon>Eukaryota</taxon>
        <taxon>Fungi</taxon>
        <taxon>Dikarya</taxon>
        <taxon>Basidiomycota</taxon>
        <taxon>Agaricomycotina</taxon>
        <taxon>Agaricomycetes</taxon>
        <taxon>Polyporales</taxon>
        <taxon>Gelatoporiaceae</taxon>
        <taxon>Obba</taxon>
    </lineage>
</organism>
<dbReference type="AlphaFoldDB" id="A0A8E2AV50"/>
<sequence length="517" mass="59552">MDVAVLPGRSLDESLGTPVDLRNAMRSGRFPQEIYDMVIDEVAALPKDSGSNGVHIPQEALVACMLTCKQFVGRSRQHLYRHLTIGPSRDVGRIECLYHPSRLGIYVRSLQIGHFPEYTSKGQNSSEHWLTHFVPMLSCLQNVSSLSLVELDWAKLGIRTRLFILRHFPPTVKDLKLEYVNLWNTNQGFRLLRSFPYLSTLTMGPDVTWRYPNHTQSQLTAHVPLDLDRLTILDTPDDDMAVTPWTVHLLQWFLVDRPVFRVRTIDLNWCHDDPRQLVALLLKILPSVEELRLRLEISGWKFKLWEGRPEHYDLEDDEISDGEVPGRNDTIKREQWRRQLETEAKNWGDNPTETWQILGSELAKSVGSDAPNLKRIFIDINVMPYDATEIIPLCHWLSSIARPGISLDFMMDMLDSGIEYLNLDEMGESMARCVETWRMSFSKVIFRINWPEYAGDPCKDEDMPWFPGSWLEWLRGQWPQLQKLGLPFEDGQVAVELSSSPSGPAMVIYREPPSGDR</sequence>
<evidence type="ECO:0000313" key="2">
    <source>
        <dbReference type="Proteomes" id="UP000250043"/>
    </source>
</evidence>